<sequence length="357" mass="39568">MGDRGDRFGKRRRSMPVRLVGACLVAAGGAVTAATVITRRRLRGLDRSSEEYFGLHSDATTITTPDGVDLHVEIDEAPRHPDRPTVVWVHGYALNLDNWFFQRRRFLGRYRSVFFDQRSHGRSQTSAPELDRVPQLGADLEQVITATAAERPIILVGHSMGAMAILHLARRRPEWFGPGRKVRAVGLLNTSSGQMAKISIIPGVPGPIFSAVVPRLAAVLRRAPGVVTAARSRGNDVAYLATRRIGFGTDRVPERKIEFVNAMMQRFPLENAADFYPAFTELDEHDALPIICRVPVLIVGSRRDPITPYAHTEVLAEAIPEADLLIFDGAGHQTMIEKDTEVNNALERLFAKARRTD</sequence>
<dbReference type="OrthoDB" id="5422338at2"/>
<dbReference type="InterPro" id="IPR050471">
    <property type="entry name" value="AB_hydrolase"/>
</dbReference>
<accession>A0A4R7JC65</accession>
<dbReference type="SUPFAM" id="SSF53474">
    <property type="entry name" value="alpha/beta-Hydrolases"/>
    <property type="match status" value="1"/>
</dbReference>
<evidence type="ECO:0000259" key="1">
    <source>
        <dbReference type="Pfam" id="PF00561"/>
    </source>
</evidence>
<organism evidence="2 3">
    <name type="scientific">Naumannella halotolerans</name>
    <dbReference type="NCBI Taxonomy" id="993414"/>
    <lineage>
        <taxon>Bacteria</taxon>
        <taxon>Bacillati</taxon>
        <taxon>Actinomycetota</taxon>
        <taxon>Actinomycetes</taxon>
        <taxon>Propionibacteriales</taxon>
        <taxon>Propionibacteriaceae</taxon>
        <taxon>Naumannella</taxon>
    </lineage>
</organism>
<dbReference type="InterPro" id="IPR000073">
    <property type="entry name" value="AB_hydrolase_1"/>
</dbReference>
<proteinExistence type="predicted"/>
<evidence type="ECO:0000313" key="2">
    <source>
        <dbReference type="EMBL" id="TDT34233.1"/>
    </source>
</evidence>
<comment type="caution">
    <text evidence="2">The sequence shown here is derived from an EMBL/GenBank/DDBJ whole genome shotgun (WGS) entry which is preliminary data.</text>
</comment>
<dbReference type="InterPro" id="IPR029058">
    <property type="entry name" value="AB_hydrolase_fold"/>
</dbReference>
<evidence type="ECO:0000313" key="3">
    <source>
        <dbReference type="Proteomes" id="UP000295371"/>
    </source>
</evidence>
<gene>
    <name evidence="2" type="ORF">CLV29_1889</name>
</gene>
<name>A0A4R7JC65_9ACTN</name>
<protein>
    <submittedName>
        <fullName evidence="2">Pimeloyl-ACP methyl ester carboxylesterase</fullName>
    </submittedName>
</protein>
<dbReference type="Gene3D" id="3.40.50.1820">
    <property type="entry name" value="alpha/beta hydrolase"/>
    <property type="match status" value="1"/>
</dbReference>
<dbReference type="PANTHER" id="PTHR43433">
    <property type="entry name" value="HYDROLASE, ALPHA/BETA FOLD FAMILY PROTEIN"/>
    <property type="match status" value="1"/>
</dbReference>
<dbReference type="GO" id="GO:0003824">
    <property type="term" value="F:catalytic activity"/>
    <property type="evidence" value="ECO:0007669"/>
    <property type="project" value="UniProtKB-ARBA"/>
</dbReference>
<keyword evidence="3" id="KW-1185">Reference proteome</keyword>
<dbReference type="RefSeq" id="WP_133754635.1">
    <property type="nucleotide sequence ID" value="NZ_SOAW01000001.1"/>
</dbReference>
<reference evidence="2 3" key="1">
    <citation type="submission" date="2019-03" db="EMBL/GenBank/DDBJ databases">
        <title>Genomic Encyclopedia of Archaeal and Bacterial Type Strains, Phase II (KMG-II): from individual species to whole genera.</title>
        <authorList>
            <person name="Goeker M."/>
        </authorList>
    </citation>
    <scope>NUCLEOTIDE SEQUENCE [LARGE SCALE GENOMIC DNA]</scope>
    <source>
        <strain evidence="2 3">DSM 24323</strain>
    </source>
</reference>
<dbReference type="Pfam" id="PF00561">
    <property type="entry name" value="Abhydrolase_1"/>
    <property type="match status" value="1"/>
</dbReference>
<dbReference type="EMBL" id="SOAW01000001">
    <property type="protein sequence ID" value="TDT34233.1"/>
    <property type="molecule type" value="Genomic_DNA"/>
</dbReference>
<dbReference type="AlphaFoldDB" id="A0A4R7JC65"/>
<dbReference type="PANTHER" id="PTHR43433:SF1">
    <property type="entry name" value="BLL5160 PROTEIN"/>
    <property type="match status" value="1"/>
</dbReference>
<feature type="domain" description="AB hydrolase-1" evidence="1">
    <location>
        <begin position="84"/>
        <end position="338"/>
    </location>
</feature>
<dbReference type="Proteomes" id="UP000295371">
    <property type="component" value="Unassembled WGS sequence"/>
</dbReference>